<gene>
    <name evidence="2" type="ORF">BH719_01405</name>
</gene>
<feature type="region of interest" description="Disordered" evidence="1">
    <location>
        <begin position="1"/>
        <end position="45"/>
    </location>
</feature>
<dbReference type="KEGG" id="phon:BH719_01405"/>
<dbReference type="InterPro" id="IPR022183">
    <property type="entry name" value="DUF3710"/>
</dbReference>
<dbReference type="RefSeq" id="WP_034255132.1">
    <property type="nucleotide sequence ID" value="NZ_CP017298.1"/>
</dbReference>
<accession>A0A1D8B0N4</accession>
<dbReference type="OrthoDB" id="8480367at2"/>
<evidence type="ECO:0000313" key="2">
    <source>
        <dbReference type="EMBL" id="AOS46700.1"/>
    </source>
</evidence>
<dbReference type="Proteomes" id="UP000095214">
    <property type="component" value="Chromosome"/>
</dbReference>
<evidence type="ECO:0000256" key="1">
    <source>
        <dbReference type="SAM" id="MobiDB-lite"/>
    </source>
</evidence>
<evidence type="ECO:0000313" key="3">
    <source>
        <dbReference type="Proteomes" id="UP000095214"/>
    </source>
</evidence>
<sequence>MFERKKRHADQQEAPQAPALPTLEDDDPIWEQPGPRNAGEVDTSDGYVDMGSILFPAVPGMQLRTQLADDGSTVLQILVVLGNSGVQMSVAAAPRSGGVWDEVREEIRSGFASQGASVTDVESRYGDELLVDMPMRMPDGRSGTSRMRIIGREGDRWFARIDVLGPAAASPEAGAHIEKVIDRIVVRRDKHPRTRLELLPLHVPGGAAGVKRA</sequence>
<dbReference type="STRING" id="178339.BH719_01405"/>
<protein>
    <recommendedName>
        <fullName evidence="4">DUF3710 domain-containing protein</fullName>
    </recommendedName>
</protein>
<dbReference type="AlphaFoldDB" id="A0A1D8B0N4"/>
<reference evidence="2 3" key="1">
    <citation type="submission" date="2016-09" db="EMBL/GenBank/DDBJ databases">
        <title>Complete genome sequence of Actinomyces hongkongensis HKU8.</title>
        <authorList>
            <person name="Gao Y.-X."/>
            <person name="Zhou Y.-Y."/>
            <person name="Xie Y."/>
            <person name="Wang M."/>
            <person name="Wang S.-J."/>
            <person name="Shen S.-G."/>
        </authorList>
    </citation>
    <scope>NUCLEOTIDE SEQUENCE [LARGE SCALE GENOMIC DNA]</scope>
    <source>
        <strain evidence="2 3">HKU8</strain>
    </source>
</reference>
<evidence type="ECO:0008006" key="4">
    <source>
        <dbReference type="Google" id="ProtNLM"/>
    </source>
</evidence>
<name>A0A1D8B0N4_9ACTO</name>
<keyword evidence="3" id="KW-1185">Reference proteome</keyword>
<dbReference type="Pfam" id="PF12502">
    <property type="entry name" value="DUF3710"/>
    <property type="match status" value="1"/>
</dbReference>
<organism evidence="2 3">
    <name type="scientific">Pauljensenia hongkongensis</name>
    <dbReference type="NCBI Taxonomy" id="178339"/>
    <lineage>
        <taxon>Bacteria</taxon>
        <taxon>Bacillati</taxon>
        <taxon>Actinomycetota</taxon>
        <taxon>Actinomycetes</taxon>
        <taxon>Actinomycetales</taxon>
        <taxon>Actinomycetaceae</taxon>
        <taxon>Pauljensenia</taxon>
    </lineage>
</organism>
<dbReference type="EMBL" id="CP017298">
    <property type="protein sequence ID" value="AOS46700.1"/>
    <property type="molecule type" value="Genomic_DNA"/>
</dbReference>
<proteinExistence type="predicted"/>